<keyword evidence="7" id="KW-0732">Signal</keyword>
<evidence type="ECO:0000313" key="9">
    <source>
        <dbReference type="Proteomes" id="UP001558652"/>
    </source>
</evidence>
<evidence type="ECO:0000256" key="5">
    <source>
        <dbReference type="ARBA" id="ARBA00023320"/>
    </source>
</evidence>
<proteinExistence type="inferred from homology"/>
<sequence length="119" mass="13164">MDSSASITFCLLALVMIVQVIPAADCSVRGDAVGEDNFELWIKEPSYGGSQLEDIDDYSYSGDGPIVDDVPPPLKGDRMSRMMPFSPRLGRETVRSSFFSPRLGRSRMPFSPRLGRSTR</sequence>
<name>A0ABD0YL93_9HEMI</name>
<protein>
    <recommendedName>
        <fullName evidence="10">Secreted protein</fullName>
    </recommendedName>
</protein>
<dbReference type="PROSITE" id="PS00539">
    <property type="entry name" value="PYROKININ"/>
    <property type="match status" value="3"/>
</dbReference>
<feature type="region of interest" description="Disordered" evidence="6">
    <location>
        <begin position="98"/>
        <end position="119"/>
    </location>
</feature>
<comment type="similarity">
    <text evidence="2">Belongs to the pyrokinin family.</text>
</comment>
<evidence type="ECO:0000256" key="2">
    <source>
        <dbReference type="ARBA" id="ARBA00007714"/>
    </source>
</evidence>
<keyword evidence="9" id="KW-1185">Reference proteome</keyword>
<comment type="subcellular location">
    <subcellularLocation>
        <location evidence="1">Secreted</location>
    </subcellularLocation>
</comment>
<reference evidence="8 9" key="1">
    <citation type="submission" date="2024-07" db="EMBL/GenBank/DDBJ databases">
        <title>Chromosome-level genome assembly of the water stick insect Ranatra chinensis (Heteroptera: Nepidae).</title>
        <authorList>
            <person name="Liu X."/>
        </authorList>
    </citation>
    <scope>NUCLEOTIDE SEQUENCE [LARGE SCALE GENOMIC DNA]</scope>
    <source>
        <strain evidence="8">Cailab_2021Rc</strain>
        <tissue evidence="8">Muscle</tissue>
    </source>
</reference>
<comment type="caution">
    <text evidence="8">The sequence shown here is derived from an EMBL/GenBank/DDBJ whole genome shotgun (WGS) entry which is preliminary data.</text>
</comment>
<accession>A0ABD0YL93</accession>
<evidence type="ECO:0008006" key="10">
    <source>
        <dbReference type="Google" id="ProtNLM"/>
    </source>
</evidence>
<dbReference type="GO" id="GO:0005576">
    <property type="term" value="C:extracellular region"/>
    <property type="evidence" value="ECO:0007669"/>
    <property type="project" value="UniProtKB-SubCell"/>
</dbReference>
<evidence type="ECO:0000256" key="3">
    <source>
        <dbReference type="ARBA" id="ARBA00022525"/>
    </source>
</evidence>
<dbReference type="GO" id="GO:0007218">
    <property type="term" value="P:neuropeptide signaling pathway"/>
    <property type="evidence" value="ECO:0007669"/>
    <property type="project" value="UniProtKB-KW"/>
</dbReference>
<evidence type="ECO:0000313" key="8">
    <source>
        <dbReference type="EMBL" id="KAL1131931.1"/>
    </source>
</evidence>
<feature type="region of interest" description="Disordered" evidence="6">
    <location>
        <begin position="62"/>
        <end position="86"/>
    </location>
</feature>
<feature type="chain" id="PRO_5044861749" description="Secreted protein" evidence="7">
    <location>
        <begin position="24"/>
        <end position="119"/>
    </location>
</feature>
<dbReference type="Proteomes" id="UP001558652">
    <property type="component" value="Unassembled WGS sequence"/>
</dbReference>
<feature type="signal peptide" evidence="7">
    <location>
        <begin position="1"/>
        <end position="23"/>
    </location>
</feature>
<evidence type="ECO:0000256" key="1">
    <source>
        <dbReference type="ARBA" id="ARBA00004613"/>
    </source>
</evidence>
<evidence type="ECO:0000256" key="6">
    <source>
        <dbReference type="SAM" id="MobiDB-lite"/>
    </source>
</evidence>
<organism evidence="8 9">
    <name type="scientific">Ranatra chinensis</name>
    <dbReference type="NCBI Taxonomy" id="642074"/>
    <lineage>
        <taxon>Eukaryota</taxon>
        <taxon>Metazoa</taxon>
        <taxon>Ecdysozoa</taxon>
        <taxon>Arthropoda</taxon>
        <taxon>Hexapoda</taxon>
        <taxon>Insecta</taxon>
        <taxon>Pterygota</taxon>
        <taxon>Neoptera</taxon>
        <taxon>Paraneoptera</taxon>
        <taxon>Hemiptera</taxon>
        <taxon>Heteroptera</taxon>
        <taxon>Panheteroptera</taxon>
        <taxon>Nepomorpha</taxon>
        <taxon>Nepidae</taxon>
        <taxon>Ranatrinae</taxon>
        <taxon>Ranatra</taxon>
    </lineage>
</organism>
<evidence type="ECO:0000256" key="7">
    <source>
        <dbReference type="SAM" id="SignalP"/>
    </source>
</evidence>
<gene>
    <name evidence="8" type="ORF">AAG570_011542</name>
</gene>
<keyword evidence="4" id="KW-0027">Amidation</keyword>
<evidence type="ECO:0000256" key="4">
    <source>
        <dbReference type="ARBA" id="ARBA00022815"/>
    </source>
</evidence>
<dbReference type="AlphaFoldDB" id="A0ABD0YL93"/>
<keyword evidence="3" id="KW-0964">Secreted</keyword>
<dbReference type="InterPro" id="IPR001484">
    <property type="entry name" value="Pyrokinin_CS"/>
</dbReference>
<dbReference type="EMBL" id="JBFDAA010000006">
    <property type="protein sequence ID" value="KAL1131931.1"/>
    <property type="molecule type" value="Genomic_DNA"/>
</dbReference>
<keyword evidence="5" id="KW-0527">Neuropeptide</keyword>